<protein>
    <submittedName>
        <fullName evidence="3">Uncharacterized protein</fullName>
    </submittedName>
</protein>
<evidence type="ECO:0000313" key="3">
    <source>
        <dbReference type="EMBL" id="GBE61844.1"/>
    </source>
</evidence>
<dbReference type="GeneID" id="39875614"/>
<feature type="compositionally biased region" description="Polar residues" evidence="1">
    <location>
        <begin position="195"/>
        <end position="208"/>
    </location>
</feature>
<dbReference type="Proteomes" id="UP000236319">
    <property type="component" value="Unassembled WGS sequence"/>
</dbReference>
<keyword evidence="2" id="KW-0732">Signal</keyword>
<sequence length="621" mass="67875">MAPIRSCVRRVPALIFCLYVIILHGLVVGAPPTDGNSESGASTAGGLAFYADNADFYRKVAVLESLSWPCKEFLLCLKLLLPDILLSNAPPEVKEADANECRQLILDVQSVSTAHGNYTELRKMLDEYRAITRGLQRKHITPERVAELKNALKDIEERFKGKQKAASDILTFNRLSYYRDTARSIRELFRKHKAQTPTSPDSHDQGSSADRGANAAELEPDLAGGAGGRHSGGGKITPDSDSGNETMRTLLNDNSLLTRLDKVQADAEKIDDILRDLTREARDIIPEDIQYHYDTYCEEFIRIRGAWDIYRHYNDITDKLKRIDPASPQASELIAEQRQLEIAFDEYAYVVNSLYLGELERNVSQILFRLKPVRGNRNQAQARHTVNAASARTPNTIETAPKTGALEPKGDTTTPMVDTQTATINTAEIAHQAESAPAPERTNTNGNTATSNPEQSKTEEPVPPSRTLESQAKAATPPQEVKPETETAKRSKTIRSGTKPNGVTSTSIAQLGKTEEAVSTPFTYPTEAKKSAPLQHPTKANDTTPPPQASKQQEPTPKLEPTSMQGTGGGKTAVGLDTSQTTEGNVGNIRDTKDSKMSSGHLIVGRTVIQIMVAVVLMAAL</sequence>
<feature type="compositionally biased region" description="Gly residues" evidence="1">
    <location>
        <begin position="224"/>
        <end position="235"/>
    </location>
</feature>
<dbReference type="AlphaFoldDB" id="A0A2H6KFT9"/>
<name>A0A2H6KFT9_9APIC</name>
<feature type="region of interest" description="Disordered" evidence="1">
    <location>
        <begin position="191"/>
        <end position="247"/>
    </location>
</feature>
<feature type="region of interest" description="Disordered" evidence="1">
    <location>
        <begin position="431"/>
        <end position="596"/>
    </location>
</feature>
<proteinExistence type="predicted"/>
<evidence type="ECO:0000313" key="4">
    <source>
        <dbReference type="Proteomes" id="UP000236319"/>
    </source>
</evidence>
<feature type="compositionally biased region" description="Polar residues" evidence="1">
    <location>
        <begin position="441"/>
        <end position="455"/>
    </location>
</feature>
<evidence type="ECO:0000256" key="2">
    <source>
        <dbReference type="SAM" id="SignalP"/>
    </source>
</evidence>
<organism evidence="3 4">
    <name type="scientific">Babesia ovata</name>
    <dbReference type="NCBI Taxonomy" id="189622"/>
    <lineage>
        <taxon>Eukaryota</taxon>
        <taxon>Sar</taxon>
        <taxon>Alveolata</taxon>
        <taxon>Apicomplexa</taxon>
        <taxon>Aconoidasida</taxon>
        <taxon>Piroplasmida</taxon>
        <taxon>Babesiidae</taxon>
        <taxon>Babesia</taxon>
    </lineage>
</organism>
<feature type="compositionally biased region" description="Polar residues" evidence="1">
    <location>
        <begin position="538"/>
        <end position="555"/>
    </location>
</feature>
<feature type="compositionally biased region" description="Polar residues" evidence="1">
    <location>
        <begin position="376"/>
        <end position="398"/>
    </location>
</feature>
<feature type="chain" id="PRO_5014140043" evidence="2">
    <location>
        <begin position="30"/>
        <end position="621"/>
    </location>
</feature>
<keyword evidence="4" id="KW-1185">Reference proteome</keyword>
<comment type="caution">
    <text evidence="3">The sequence shown here is derived from an EMBL/GenBank/DDBJ whole genome shotgun (WGS) entry which is preliminary data.</text>
</comment>
<reference evidence="3 4" key="1">
    <citation type="journal article" date="2017" name="BMC Genomics">
        <title>Whole-genome assembly of Babesia ovata and comparative genomics between closely related pathogens.</title>
        <authorList>
            <person name="Yamagishi J."/>
            <person name="Asada M."/>
            <person name="Hakimi H."/>
            <person name="Tanaka T.Q."/>
            <person name="Sugimoto C."/>
            <person name="Kawazu S."/>
        </authorList>
    </citation>
    <scope>NUCLEOTIDE SEQUENCE [LARGE SCALE GENOMIC DNA]</scope>
    <source>
        <strain evidence="3 4">Miyake</strain>
    </source>
</reference>
<gene>
    <name evidence="3" type="ORF">BOVATA_033370</name>
</gene>
<feature type="compositionally biased region" description="Polar residues" evidence="1">
    <location>
        <begin position="494"/>
        <end position="509"/>
    </location>
</feature>
<dbReference type="VEuPathDB" id="PiroplasmaDB:BOVATA_033370"/>
<accession>A0A2H6KFT9</accession>
<feature type="signal peptide" evidence="2">
    <location>
        <begin position="1"/>
        <end position="29"/>
    </location>
</feature>
<evidence type="ECO:0000256" key="1">
    <source>
        <dbReference type="SAM" id="MobiDB-lite"/>
    </source>
</evidence>
<feature type="region of interest" description="Disordered" evidence="1">
    <location>
        <begin position="376"/>
        <end position="417"/>
    </location>
</feature>
<dbReference type="EMBL" id="BDSA01000003">
    <property type="protein sequence ID" value="GBE61844.1"/>
    <property type="molecule type" value="Genomic_DNA"/>
</dbReference>
<dbReference type="RefSeq" id="XP_028868087.1">
    <property type="nucleotide sequence ID" value="XM_029012254.1"/>
</dbReference>